<accession>A0ABD0XKK2</accession>
<feature type="signal peptide" evidence="3">
    <location>
        <begin position="1"/>
        <end position="18"/>
    </location>
</feature>
<dbReference type="GO" id="GO:0005576">
    <property type="term" value="C:extracellular region"/>
    <property type="evidence" value="ECO:0007669"/>
    <property type="project" value="UniProtKB-SubCell"/>
</dbReference>
<protein>
    <recommendedName>
        <fullName evidence="4">Snake toxin/toxin-like domain-containing protein</fullName>
    </recommendedName>
</protein>
<dbReference type="AlphaFoldDB" id="A0ABD0XKK2"/>
<dbReference type="CDD" id="cd00117">
    <property type="entry name" value="TFP"/>
    <property type="match status" value="1"/>
</dbReference>
<evidence type="ECO:0000256" key="3">
    <source>
        <dbReference type="SAM" id="SignalP"/>
    </source>
</evidence>
<reference evidence="5 6" key="1">
    <citation type="submission" date="2024-06" db="EMBL/GenBank/DDBJ databases">
        <authorList>
            <person name="Pan Q."/>
            <person name="Wen M."/>
            <person name="Jouanno E."/>
            <person name="Zahm M."/>
            <person name="Klopp C."/>
            <person name="Cabau C."/>
            <person name="Louis A."/>
            <person name="Berthelot C."/>
            <person name="Parey E."/>
            <person name="Roest Crollius H."/>
            <person name="Montfort J."/>
            <person name="Robinson-Rechavi M."/>
            <person name="Bouchez O."/>
            <person name="Lampietro C."/>
            <person name="Lopez Roques C."/>
            <person name="Donnadieu C."/>
            <person name="Postlethwait J."/>
            <person name="Bobe J."/>
            <person name="Verreycken H."/>
            <person name="Guiguen Y."/>
        </authorList>
    </citation>
    <scope>NUCLEOTIDE SEQUENCE [LARGE SCALE GENOMIC DNA]</scope>
    <source>
        <strain evidence="5">Up_M1</strain>
        <tissue evidence="5">Testis</tissue>
    </source>
</reference>
<dbReference type="EMBL" id="JAGEUA010000004">
    <property type="protein sequence ID" value="KAL0985283.1"/>
    <property type="molecule type" value="Genomic_DNA"/>
</dbReference>
<dbReference type="Pfam" id="PF00087">
    <property type="entry name" value="Toxin_TOLIP"/>
    <property type="match status" value="1"/>
</dbReference>
<keyword evidence="6" id="KW-1185">Reference proteome</keyword>
<dbReference type="PANTHER" id="PTHR20914:SF9">
    <property type="entry name" value="COILED, ISOFORM A"/>
    <property type="match status" value="1"/>
</dbReference>
<evidence type="ECO:0000313" key="6">
    <source>
        <dbReference type="Proteomes" id="UP001557470"/>
    </source>
</evidence>
<dbReference type="PANTHER" id="PTHR20914">
    <property type="entry name" value="LY6/PLAUR DOMAIN-CONTAINING PROTEIN 8"/>
    <property type="match status" value="1"/>
</dbReference>
<gene>
    <name evidence="5" type="ORF">UPYG_G00154980</name>
</gene>
<evidence type="ECO:0000313" key="5">
    <source>
        <dbReference type="EMBL" id="KAL0985283.1"/>
    </source>
</evidence>
<sequence length="123" mass="13840">MSLFIILLLSLYLSNVDALSCYTCSPTNNRAACKHNIQTCQLPQETCMTSKQYIQGRDRQTVKRCENDATCIKMAIQSGLNDVGDGYLVTCCSTDLCNSYTIIEFQKVLLLLPLSVLYFISKY</sequence>
<dbReference type="Proteomes" id="UP001557470">
    <property type="component" value="Unassembled WGS sequence"/>
</dbReference>
<evidence type="ECO:0000256" key="2">
    <source>
        <dbReference type="ARBA" id="ARBA00022525"/>
    </source>
</evidence>
<feature type="domain" description="Snake toxin/toxin-like" evidence="4">
    <location>
        <begin position="19"/>
        <end position="98"/>
    </location>
</feature>
<keyword evidence="2" id="KW-0964">Secreted</keyword>
<dbReference type="InterPro" id="IPR045860">
    <property type="entry name" value="Snake_toxin-like_sf"/>
</dbReference>
<dbReference type="InterPro" id="IPR035076">
    <property type="entry name" value="Toxin/TOLIP"/>
</dbReference>
<proteinExistence type="predicted"/>
<dbReference type="Gene3D" id="2.10.60.10">
    <property type="entry name" value="CD59"/>
    <property type="match status" value="1"/>
</dbReference>
<organism evidence="5 6">
    <name type="scientific">Umbra pygmaea</name>
    <name type="common">Eastern mudminnow</name>
    <dbReference type="NCBI Taxonomy" id="75934"/>
    <lineage>
        <taxon>Eukaryota</taxon>
        <taxon>Metazoa</taxon>
        <taxon>Chordata</taxon>
        <taxon>Craniata</taxon>
        <taxon>Vertebrata</taxon>
        <taxon>Euteleostomi</taxon>
        <taxon>Actinopterygii</taxon>
        <taxon>Neopterygii</taxon>
        <taxon>Teleostei</taxon>
        <taxon>Protacanthopterygii</taxon>
        <taxon>Esociformes</taxon>
        <taxon>Umbridae</taxon>
        <taxon>Umbra</taxon>
    </lineage>
</organism>
<keyword evidence="3" id="KW-0732">Signal</keyword>
<dbReference type="SUPFAM" id="SSF57302">
    <property type="entry name" value="Snake toxin-like"/>
    <property type="match status" value="1"/>
</dbReference>
<name>A0ABD0XKK2_UMBPY</name>
<dbReference type="InterPro" id="IPR050918">
    <property type="entry name" value="CNF-like_PLA2_Inhibitor"/>
</dbReference>
<comment type="subcellular location">
    <subcellularLocation>
        <location evidence="1">Secreted</location>
    </subcellularLocation>
</comment>
<comment type="caution">
    <text evidence="5">The sequence shown here is derived from an EMBL/GenBank/DDBJ whole genome shotgun (WGS) entry which is preliminary data.</text>
</comment>
<evidence type="ECO:0000259" key="4">
    <source>
        <dbReference type="Pfam" id="PF00087"/>
    </source>
</evidence>
<evidence type="ECO:0000256" key="1">
    <source>
        <dbReference type="ARBA" id="ARBA00004613"/>
    </source>
</evidence>
<feature type="chain" id="PRO_5044830244" description="Snake toxin/toxin-like domain-containing protein" evidence="3">
    <location>
        <begin position="19"/>
        <end position="123"/>
    </location>
</feature>